<proteinExistence type="predicted"/>
<dbReference type="OrthoDB" id="2530521at2759"/>
<evidence type="ECO:0000259" key="3">
    <source>
        <dbReference type="PROSITE" id="PS50020"/>
    </source>
</evidence>
<feature type="compositionally biased region" description="Polar residues" evidence="1">
    <location>
        <begin position="142"/>
        <end position="151"/>
    </location>
</feature>
<feature type="compositionally biased region" description="Low complexity" evidence="1">
    <location>
        <begin position="166"/>
        <end position="197"/>
    </location>
</feature>
<dbReference type="InterPro" id="IPR036020">
    <property type="entry name" value="WW_dom_sf"/>
</dbReference>
<feature type="compositionally biased region" description="Polar residues" evidence="1">
    <location>
        <begin position="198"/>
        <end position="270"/>
    </location>
</feature>
<keyword evidence="5" id="KW-1185">Reference proteome</keyword>
<feature type="transmembrane region" description="Helical" evidence="2">
    <location>
        <begin position="470"/>
        <end position="493"/>
    </location>
</feature>
<evidence type="ECO:0000313" key="5">
    <source>
        <dbReference type="Proteomes" id="UP000701801"/>
    </source>
</evidence>
<feature type="region of interest" description="Disordered" evidence="1">
    <location>
        <begin position="43"/>
        <end position="73"/>
    </location>
</feature>
<feature type="compositionally biased region" description="Gly residues" evidence="1">
    <location>
        <begin position="534"/>
        <end position="544"/>
    </location>
</feature>
<dbReference type="Gene3D" id="2.20.70.10">
    <property type="match status" value="1"/>
</dbReference>
<feature type="region of interest" description="Disordered" evidence="1">
    <location>
        <begin position="492"/>
        <end position="544"/>
    </location>
</feature>
<feature type="domain" description="WW" evidence="3">
    <location>
        <begin position="12"/>
        <end position="46"/>
    </location>
</feature>
<feature type="compositionally biased region" description="Low complexity" evidence="1">
    <location>
        <begin position="121"/>
        <end position="131"/>
    </location>
</feature>
<dbReference type="EMBL" id="CAJVRM010000507">
    <property type="protein sequence ID" value="CAG8981708.1"/>
    <property type="molecule type" value="Genomic_DNA"/>
</dbReference>
<accession>A0A9N9LXK4</accession>
<keyword evidence="2" id="KW-1133">Transmembrane helix</keyword>
<feature type="compositionally biased region" description="Pro residues" evidence="1">
    <location>
        <begin position="46"/>
        <end position="61"/>
    </location>
</feature>
<name>A0A9N9LXK4_9HELO</name>
<evidence type="ECO:0000256" key="1">
    <source>
        <dbReference type="SAM" id="MobiDB-lite"/>
    </source>
</evidence>
<dbReference type="InterPro" id="IPR001202">
    <property type="entry name" value="WW_dom"/>
</dbReference>
<protein>
    <recommendedName>
        <fullName evidence="3">WW domain-containing protein</fullName>
    </recommendedName>
</protein>
<sequence>MALPPAGAPMDMSLPEGYKAHWNTQYNAWFYENVFTGASVWEKPTQPAPQARPQPKGPPPGYQAVQIENKGNDQASLHTAMASISLGSTQNTTQQQQPAYVPVAQQPQIYNPYPSPGDNPQPFQQQHQSQQVLAYNPYPSPGVSQSGQPQAYNPYPSPGATSTPVQYQPSQQSPQHSAQQAYNPYPSPGAAVPSPVSQQSYLYPQQPNTQAAPSLNPASQQSPYVTQQPYNPTQSIAPNSQAYIQPQSPSSGANAPGPTSTSQPEISSIDPTDGTKGFFSPIQQQSTQPGYINHQTHQSPLTTGGYPTPAFTPYSQQQPQYGQPPQAPQQQYAQNTVYNPQNQQTSQTQYPQQQVYSQPVFSQQPPQQQIYGQPLPAAQGAPAQNNAPAAAKAGLMRMLGGGVLGGLAAKAAGGKTPSHPQVSTPAVHGTPQPGYGQQPAYNATAQPGYGAPAPAAAPAANPEKKSNAGALALLGGGAGLLAGGALVTGLMSGHKKKKKKKKKHGDHGGGHGEEGEYYEEEEYETGEVEEVEADGGGWGFDLFE</sequence>
<dbReference type="SUPFAM" id="SSF51045">
    <property type="entry name" value="WW domain"/>
    <property type="match status" value="1"/>
</dbReference>
<gene>
    <name evidence="4" type="ORF">HYALB_00006581</name>
</gene>
<feature type="region of interest" description="Disordered" evidence="1">
    <location>
        <begin position="411"/>
        <end position="436"/>
    </location>
</feature>
<dbReference type="Proteomes" id="UP000701801">
    <property type="component" value="Unassembled WGS sequence"/>
</dbReference>
<keyword evidence="2" id="KW-0812">Transmembrane</keyword>
<feature type="compositionally biased region" description="Low complexity" evidence="1">
    <location>
        <begin position="316"/>
        <end position="384"/>
    </location>
</feature>
<reference evidence="4" key="1">
    <citation type="submission" date="2021-07" db="EMBL/GenBank/DDBJ databases">
        <authorList>
            <person name="Durling M."/>
        </authorList>
    </citation>
    <scope>NUCLEOTIDE SEQUENCE</scope>
</reference>
<dbReference type="AlphaFoldDB" id="A0A9N9LXK4"/>
<keyword evidence="2" id="KW-0472">Membrane</keyword>
<organism evidence="4 5">
    <name type="scientific">Hymenoscyphus albidus</name>
    <dbReference type="NCBI Taxonomy" id="595503"/>
    <lineage>
        <taxon>Eukaryota</taxon>
        <taxon>Fungi</taxon>
        <taxon>Dikarya</taxon>
        <taxon>Ascomycota</taxon>
        <taxon>Pezizomycotina</taxon>
        <taxon>Leotiomycetes</taxon>
        <taxon>Helotiales</taxon>
        <taxon>Helotiaceae</taxon>
        <taxon>Hymenoscyphus</taxon>
    </lineage>
</organism>
<dbReference type="PROSITE" id="PS50020">
    <property type="entry name" value="WW_DOMAIN_2"/>
    <property type="match status" value="1"/>
</dbReference>
<feature type="compositionally biased region" description="Polar residues" evidence="1">
    <location>
        <begin position="281"/>
        <end position="302"/>
    </location>
</feature>
<dbReference type="SMART" id="SM00456">
    <property type="entry name" value="WW"/>
    <property type="match status" value="1"/>
</dbReference>
<feature type="compositionally biased region" description="Basic residues" evidence="1">
    <location>
        <begin position="493"/>
        <end position="505"/>
    </location>
</feature>
<feature type="compositionally biased region" description="Acidic residues" evidence="1">
    <location>
        <begin position="515"/>
        <end position="533"/>
    </location>
</feature>
<feature type="region of interest" description="Disordered" evidence="1">
    <location>
        <begin position="107"/>
        <end position="384"/>
    </location>
</feature>
<comment type="caution">
    <text evidence="4">The sequence shown here is derived from an EMBL/GenBank/DDBJ whole genome shotgun (WGS) entry which is preliminary data.</text>
</comment>
<evidence type="ECO:0000313" key="4">
    <source>
        <dbReference type="EMBL" id="CAG8981708.1"/>
    </source>
</evidence>
<evidence type="ECO:0000256" key="2">
    <source>
        <dbReference type="SAM" id="Phobius"/>
    </source>
</evidence>